<keyword evidence="1" id="KW-0732">Signal</keyword>
<protein>
    <submittedName>
        <fullName evidence="2">Uncharacterized protein</fullName>
    </submittedName>
</protein>
<dbReference type="OrthoDB" id="10507736at2759"/>
<comment type="caution">
    <text evidence="2">The sequence shown here is derived from an EMBL/GenBank/DDBJ whole genome shotgun (WGS) entry which is preliminary data.</text>
</comment>
<name>A0A8H3MHV7_9GLOM</name>
<evidence type="ECO:0000256" key="1">
    <source>
        <dbReference type="SAM" id="SignalP"/>
    </source>
</evidence>
<dbReference type="EMBL" id="BLAL01000338">
    <property type="protein sequence ID" value="GET04162.1"/>
    <property type="molecule type" value="Genomic_DNA"/>
</dbReference>
<dbReference type="AlphaFoldDB" id="A0A8H3MHV7"/>
<proteinExistence type="predicted"/>
<gene>
    <name evidence="2" type="ORF">RCL2_003046700</name>
</gene>
<accession>A0A8H3MHV7</accession>
<dbReference type="Proteomes" id="UP000615446">
    <property type="component" value="Unassembled WGS sequence"/>
</dbReference>
<feature type="chain" id="PRO_5034503240" evidence="1">
    <location>
        <begin position="20"/>
        <end position="123"/>
    </location>
</feature>
<organism evidence="2 3">
    <name type="scientific">Rhizophagus clarus</name>
    <dbReference type="NCBI Taxonomy" id="94130"/>
    <lineage>
        <taxon>Eukaryota</taxon>
        <taxon>Fungi</taxon>
        <taxon>Fungi incertae sedis</taxon>
        <taxon>Mucoromycota</taxon>
        <taxon>Glomeromycotina</taxon>
        <taxon>Glomeromycetes</taxon>
        <taxon>Glomerales</taxon>
        <taxon>Glomeraceae</taxon>
        <taxon>Rhizophagus</taxon>
    </lineage>
</organism>
<feature type="signal peptide" evidence="1">
    <location>
        <begin position="1"/>
        <end position="19"/>
    </location>
</feature>
<sequence length="123" mass="13783">MRFNSFLLLLATLFAVGSSLQHSALIQSTKDPKFFWAVDNDNIVLKSGTGTEWIVSVDIFSPTVSIIAPNHKAVTYNGPGKWFTLTNVTTEELLPSQRFQLSGAFHYNTPLFIQPRYDTSQVE</sequence>
<evidence type="ECO:0000313" key="2">
    <source>
        <dbReference type="EMBL" id="GET04162.1"/>
    </source>
</evidence>
<evidence type="ECO:0000313" key="3">
    <source>
        <dbReference type="Proteomes" id="UP000615446"/>
    </source>
</evidence>
<reference evidence="2" key="1">
    <citation type="submission" date="2019-10" db="EMBL/GenBank/DDBJ databases">
        <title>Conservation and host-specific expression of non-tandemly repeated heterogenous ribosome RNA gene in arbuscular mycorrhizal fungi.</title>
        <authorList>
            <person name="Maeda T."/>
            <person name="Kobayashi Y."/>
            <person name="Nakagawa T."/>
            <person name="Ezawa T."/>
            <person name="Yamaguchi K."/>
            <person name="Bino T."/>
            <person name="Nishimoto Y."/>
            <person name="Shigenobu S."/>
            <person name="Kawaguchi M."/>
        </authorList>
    </citation>
    <scope>NUCLEOTIDE SEQUENCE</scope>
    <source>
        <strain evidence="2">HR1</strain>
    </source>
</reference>